<feature type="domain" description="Helicase ATP-binding" evidence="7">
    <location>
        <begin position="36"/>
        <end position="214"/>
    </location>
</feature>
<feature type="domain" description="Helicase C-terminal" evidence="8">
    <location>
        <begin position="248"/>
        <end position="392"/>
    </location>
</feature>
<dbReference type="Gene3D" id="3.40.50.300">
    <property type="entry name" value="P-loop containing nucleotide triphosphate hydrolases"/>
    <property type="match status" value="2"/>
</dbReference>
<keyword evidence="5" id="KW-0347">Helicase</keyword>
<evidence type="ECO:0000313" key="10">
    <source>
        <dbReference type="Proteomes" id="UP000054007"/>
    </source>
</evidence>
<feature type="compositionally biased region" description="Gly residues" evidence="6">
    <location>
        <begin position="524"/>
        <end position="543"/>
    </location>
</feature>
<keyword evidence="3 5" id="KW-0067">ATP-binding</keyword>
<name>A0A0D7BL67_9AGAR</name>
<keyword evidence="1 5" id="KW-0547">Nucleotide-binding</keyword>
<evidence type="ECO:0000256" key="6">
    <source>
        <dbReference type="SAM" id="MobiDB-lite"/>
    </source>
</evidence>
<organism evidence="9 10">
    <name type="scientific">Cylindrobasidium torrendii FP15055 ss-10</name>
    <dbReference type="NCBI Taxonomy" id="1314674"/>
    <lineage>
        <taxon>Eukaryota</taxon>
        <taxon>Fungi</taxon>
        <taxon>Dikarya</taxon>
        <taxon>Basidiomycota</taxon>
        <taxon>Agaricomycotina</taxon>
        <taxon>Agaricomycetes</taxon>
        <taxon>Agaricomycetidae</taxon>
        <taxon>Agaricales</taxon>
        <taxon>Marasmiineae</taxon>
        <taxon>Physalacriaceae</taxon>
        <taxon>Cylindrobasidium</taxon>
    </lineage>
</organism>
<keyword evidence="4 5" id="KW-0694">RNA-binding</keyword>
<comment type="similarity">
    <text evidence="5">Belongs to the DEAD box helicase family.</text>
</comment>
<dbReference type="EMBL" id="KN880469">
    <property type="protein sequence ID" value="KIY70351.1"/>
    <property type="molecule type" value="Genomic_DNA"/>
</dbReference>
<dbReference type="PANTHER" id="PTHR24031">
    <property type="entry name" value="RNA HELICASE"/>
    <property type="match status" value="1"/>
</dbReference>
<dbReference type="EC" id="3.6.4.13" evidence="5"/>
<dbReference type="SMART" id="SM00487">
    <property type="entry name" value="DEXDc"/>
    <property type="match status" value="1"/>
</dbReference>
<evidence type="ECO:0000256" key="5">
    <source>
        <dbReference type="RuleBase" id="RU365068"/>
    </source>
</evidence>
<comment type="domain">
    <text evidence="5">The Q motif is unique to and characteristic of the DEAD box family of RNA helicases and controls ATP binding and hydrolysis.</text>
</comment>
<evidence type="ECO:0000259" key="7">
    <source>
        <dbReference type="PROSITE" id="PS51192"/>
    </source>
</evidence>
<comment type="catalytic activity">
    <reaction evidence="5">
        <text>ATP + H2O = ADP + phosphate + H(+)</text>
        <dbReference type="Rhea" id="RHEA:13065"/>
        <dbReference type="ChEBI" id="CHEBI:15377"/>
        <dbReference type="ChEBI" id="CHEBI:15378"/>
        <dbReference type="ChEBI" id="CHEBI:30616"/>
        <dbReference type="ChEBI" id="CHEBI:43474"/>
        <dbReference type="ChEBI" id="CHEBI:456216"/>
        <dbReference type="EC" id="3.6.4.13"/>
    </reaction>
</comment>
<evidence type="ECO:0000313" key="9">
    <source>
        <dbReference type="EMBL" id="KIY70351.1"/>
    </source>
</evidence>
<sequence length="558" mass="59606">MATHFSERRFTDLPISQVSKNAIQHEFMTEVQAHTLEAALTGDNLLVQARTGTGKTLAFLLPAIERISKLKNRRGVSILVLAPTRELAQQIEVEAQALSRQHGLKLALAYGGVGRGPQVKAIQGGCDILVATPGRLVDLLHNFDTERHFANLGVYILDEVDRLLDDGFKRDLEQIAAKLPDPRTTRRQNLFFSATVDQAIKQVVYAQLKGDYKFISTVTEDEDLTHDHVDQSLITTPFAQHFATLIKLYQEDVVKCGGSSKIIAFFTTAALVKFAGAALGAMNLPVIELHSRLSQNARNKNTDTFRAAKTGILLSSDVAARGIDIPGITLVIQLGAPMSGEQYIHRLGRTARAGADGQGILILDPSETSFLRDKALSNVTINTVAAPSSDVVAPIQTSLNNALATLNDEIKGSTYQSWLGYYKSMGKITKWKAEELVRRANDYAVSSLGWKGPVAPEITPRAAGFMGLRGVAGINIGKAPQRQGGGGGGRGGRAQGYPTEGNSARPQSNGNPILQTGGERSDRGTGGGQRGGGRGSSRGGRGGRGGRGRGGRGGSQQP</sequence>
<proteinExistence type="inferred from homology"/>
<gene>
    <name evidence="9" type="ORF">CYLTODRAFT_419828</name>
</gene>
<dbReference type="SMART" id="SM00490">
    <property type="entry name" value="HELICc"/>
    <property type="match status" value="1"/>
</dbReference>
<dbReference type="GO" id="GO:0016787">
    <property type="term" value="F:hydrolase activity"/>
    <property type="evidence" value="ECO:0007669"/>
    <property type="project" value="UniProtKB-KW"/>
</dbReference>
<dbReference type="InterPro" id="IPR014001">
    <property type="entry name" value="Helicase_ATP-bd"/>
</dbReference>
<dbReference type="GO" id="GO:0003723">
    <property type="term" value="F:RNA binding"/>
    <property type="evidence" value="ECO:0007669"/>
    <property type="project" value="UniProtKB-UniRule"/>
</dbReference>
<dbReference type="STRING" id="1314674.A0A0D7BL67"/>
<feature type="compositionally biased region" description="Polar residues" evidence="6">
    <location>
        <begin position="500"/>
        <end position="514"/>
    </location>
</feature>
<keyword evidence="2 5" id="KW-0378">Hydrolase</keyword>
<evidence type="ECO:0000259" key="8">
    <source>
        <dbReference type="PROSITE" id="PS51194"/>
    </source>
</evidence>
<dbReference type="Proteomes" id="UP000054007">
    <property type="component" value="Unassembled WGS sequence"/>
</dbReference>
<dbReference type="Pfam" id="PF00270">
    <property type="entry name" value="DEAD"/>
    <property type="match status" value="1"/>
</dbReference>
<dbReference type="OrthoDB" id="193716at2759"/>
<evidence type="ECO:0000256" key="3">
    <source>
        <dbReference type="ARBA" id="ARBA00022840"/>
    </source>
</evidence>
<feature type="region of interest" description="Disordered" evidence="6">
    <location>
        <begin position="477"/>
        <end position="558"/>
    </location>
</feature>
<dbReference type="PROSITE" id="PS51192">
    <property type="entry name" value="HELICASE_ATP_BIND_1"/>
    <property type="match status" value="1"/>
</dbReference>
<dbReference type="InterPro" id="IPR027417">
    <property type="entry name" value="P-loop_NTPase"/>
</dbReference>
<dbReference type="Pfam" id="PF00271">
    <property type="entry name" value="Helicase_C"/>
    <property type="match status" value="1"/>
</dbReference>
<comment type="function">
    <text evidence="5">RNA helicase.</text>
</comment>
<feature type="compositionally biased region" description="Gly residues" evidence="6">
    <location>
        <begin position="483"/>
        <end position="494"/>
    </location>
</feature>
<evidence type="ECO:0000256" key="4">
    <source>
        <dbReference type="ARBA" id="ARBA00022884"/>
    </source>
</evidence>
<dbReference type="GO" id="GO:0005524">
    <property type="term" value="F:ATP binding"/>
    <property type="evidence" value="ECO:0007669"/>
    <property type="project" value="UniProtKB-UniRule"/>
</dbReference>
<evidence type="ECO:0000256" key="2">
    <source>
        <dbReference type="ARBA" id="ARBA00022801"/>
    </source>
</evidence>
<accession>A0A0D7BL67</accession>
<protein>
    <recommendedName>
        <fullName evidence="5">ATP-dependent RNA helicase</fullName>
        <ecNumber evidence="5">3.6.4.13</ecNumber>
    </recommendedName>
</protein>
<evidence type="ECO:0000256" key="1">
    <source>
        <dbReference type="ARBA" id="ARBA00022741"/>
    </source>
</evidence>
<keyword evidence="10" id="KW-1185">Reference proteome</keyword>
<dbReference type="SUPFAM" id="SSF52540">
    <property type="entry name" value="P-loop containing nucleoside triphosphate hydrolases"/>
    <property type="match status" value="1"/>
</dbReference>
<reference evidence="9 10" key="1">
    <citation type="journal article" date="2015" name="Fungal Genet. Biol.">
        <title>Evolution of novel wood decay mechanisms in Agaricales revealed by the genome sequences of Fistulina hepatica and Cylindrobasidium torrendii.</title>
        <authorList>
            <person name="Floudas D."/>
            <person name="Held B.W."/>
            <person name="Riley R."/>
            <person name="Nagy L.G."/>
            <person name="Koehler G."/>
            <person name="Ransdell A.S."/>
            <person name="Younus H."/>
            <person name="Chow J."/>
            <person name="Chiniquy J."/>
            <person name="Lipzen A."/>
            <person name="Tritt A."/>
            <person name="Sun H."/>
            <person name="Haridas S."/>
            <person name="LaButti K."/>
            <person name="Ohm R.A."/>
            <person name="Kues U."/>
            <person name="Blanchette R.A."/>
            <person name="Grigoriev I.V."/>
            <person name="Minto R.E."/>
            <person name="Hibbett D.S."/>
        </authorList>
    </citation>
    <scope>NUCLEOTIDE SEQUENCE [LARGE SCALE GENOMIC DNA]</scope>
    <source>
        <strain evidence="9 10">FP15055 ss-10</strain>
    </source>
</reference>
<dbReference type="AlphaFoldDB" id="A0A0D7BL67"/>
<dbReference type="InterPro" id="IPR001650">
    <property type="entry name" value="Helicase_C-like"/>
</dbReference>
<dbReference type="CDD" id="cd18787">
    <property type="entry name" value="SF2_C_DEAD"/>
    <property type="match status" value="1"/>
</dbReference>
<dbReference type="PROSITE" id="PS51194">
    <property type="entry name" value="HELICASE_CTER"/>
    <property type="match status" value="1"/>
</dbReference>
<dbReference type="GO" id="GO:0003724">
    <property type="term" value="F:RNA helicase activity"/>
    <property type="evidence" value="ECO:0007669"/>
    <property type="project" value="UniProtKB-EC"/>
</dbReference>
<dbReference type="InterPro" id="IPR011545">
    <property type="entry name" value="DEAD/DEAH_box_helicase_dom"/>
</dbReference>